<feature type="compositionally biased region" description="Low complexity" evidence="1">
    <location>
        <begin position="133"/>
        <end position="143"/>
    </location>
</feature>
<protein>
    <submittedName>
        <fullName evidence="2">Uncharacterized protein</fullName>
    </submittedName>
</protein>
<feature type="region of interest" description="Disordered" evidence="1">
    <location>
        <begin position="130"/>
        <end position="150"/>
    </location>
</feature>
<reference evidence="2" key="1">
    <citation type="journal article" date="2023" name="Front. Mar. Sci.">
        <title>A new Merluccius polli reference genome to investigate the effects of global change in West African waters.</title>
        <authorList>
            <person name="Mateo J.L."/>
            <person name="Blanco-Fernandez C."/>
            <person name="Garcia-Vazquez E."/>
            <person name="Machado-Schiaffino G."/>
        </authorList>
    </citation>
    <scope>NUCLEOTIDE SEQUENCE</scope>
    <source>
        <strain evidence="2">C29</strain>
        <tissue evidence="2">Fin</tissue>
    </source>
</reference>
<dbReference type="EMBL" id="JAOPHQ010002173">
    <property type="protein sequence ID" value="KAK0148040.1"/>
    <property type="molecule type" value="Genomic_DNA"/>
</dbReference>
<gene>
    <name evidence="2" type="ORF">N1851_012254</name>
</gene>
<proteinExistence type="predicted"/>
<evidence type="ECO:0000256" key="1">
    <source>
        <dbReference type="SAM" id="MobiDB-lite"/>
    </source>
</evidence>
<feature type="region of interest" description="Disordered" evidence="1">
    <location>
        <begin position="68"/>
        <end position="99"/>
    </location>
</feature>
<evidence type="ECO:0000313" key="3">
    <source>
        <dbReference type="Proteomes" id="UP001174136"/>
    </source>
</evidence>
<organism evidence="2 3">
    <name type="scientific">Merluccius polli</name>
    <name type="common">Benguela hake</name>
    <name type="synonym">Merluccius cadenati</name>
    <dbReference type="NCBI Taxonomy" id="89951"/>
    <lineage>
        <taxon>Eukaryota</taxon>
        <taxon>Metazoa</taxon>
        <taxon>Chordata</taxon>
        <taxon>Craniata</taxon>
        <taxon>Vertebrata</taxon>
        <taxon>Euteleostomi</taxon>
        <taxon>Actinopterygii</taxon>
        <taxon>Neopterygii</taxon>
        <taxon>Teleostei</taxon>
        <taxon>Neoteleostei</taxon>
        <taxon>Acanthomorphata</taxon>
        <taxon>Zeiogadaria</taxon>
        <taxon>Gadariae</taxon>
        <taxon>Gadiformes</taxon>
        <taxon>Gadoidei</taxon>
        <taxon>Merlucciidae</taxon>
        <taxon>Merluccius</taxon>
    </lineage>
</organism>
<feature type="compositionally biased region" description="Polar residues" evidence="1">
    <location>
        <begin position="68"/>
        <end position="77"/>
    </location>
</feature>
<accession>A0AA47P4I5</accession>
<comment type="caution">
    <text evidence="2">The sequence shown here is derived from an EMBL/GenBank/DDBJ whole genome shotgun (WGS) entry which is preliminary data.</text>
</comment>
<keyword evidence="3" id="KW-1185">Reference proteome</keyword>
<dbReference type="Proteomes" id="UP001174136">
    <property type="component" value="Unassembled WGS sequence"/>
</dbReference>
<dbReference type="AlphaFoldDB" id="A0AA47P4I5"/>
<evidence type="ECO:0000313" key="2">
    <source>
        <dbReference type="EMBL" id="KAK0148040.1"/>
    </source>
</evidence>
<sequence length="150" mass="16623">MANPGPHSLLPPHVNLITKTAFFHLRNIARLPPQPVNYRCPRHSSMLSPHPGSTIAIFFSMAPPPKSSINSNMSRTSPVPAPENTSHLSSSSLWHHHPKSSINSNMSRYLTGTRSREHITPVLRELHWASIQTPKSTSKSYSPPTRPSPT</sequence>
<name>A0AA47P4I5_MERPO</name>